<dbReference type="EMBL" id="PQFF01000097">
    <property type="protein sequence ID" value="RHZ82722.1"/>
    <property type="molecule type" value="Genomic_DNA"/>
</dbReference>
<dbReference type="AlphaFoldDB" id="A0A397J6S3"/>
<reference evidence="3 4" key="1">
    <citation type="submission" date="2018-08" db="EMBL/GenBank/DDBJ databases">
        <title>Genome and evolution of the arbuscular mycorrhizal fungus Diversispora epigaea (formerly Glomus versiforme) and its bacterial endosymbionts.</title>
        <authorList>
            <person name="Sun X."/>
            <person name="Fei Z."/>
            <person name="Harrison M."/>
        </authorList>
    </citation>
    <scope>NUCLEOTIDE SEQUENCE [LARGE SCALE GENOMIC DNA]</scope>
    <source>
        <strain evidence="3 4">IT104</strain>
    </source>
</reference>
<dbReference type="Proteomes" id="UP000266861">
    <property type="component" value="Unassembled WGS sequence"/>
</dbReference>
<feature type="coiled-coil region" evidence="1">
    <location>
        <begin position="244"/>
        <end position="271"/>
    </location>
</feature>
<feature type="region of interest" description="Disordered" evidence="2">
    <location>
        <begin position="1"/>
        <end position="55"/>
    </location>
</feature>
<protein>
    <submittedName>
        <fullName evidence="3">Uncharacterized protein</fullName>
    </submittedName>
</protein>
<organism evidence="3 4">
    <name type="scientific">Diversispora epigaea</name>
    <dbReference type="NCBI Taxonomy" id="1348612"/>
    <lineage>
        <taxon>Eukaryota</taxon>
        <taxon>Fungi</taxon>
        <taxon>Fungi incertae sedis</taxon>
        <taxon>Mucoromycota</taxon>
        <taxon>Glomeromycotina</taxon>
        <taxon>Glomeromycetes</taxon>
        <taxon>Diversisporales</taxon>
        <taxon>Diversisporaceae</taxon>
        <taxon>Diversispora</taxon>
    </lineage>
</organism>
<evidence type="ECO:0000313" key="4">
    <source>
        <dbReference type="Proteomes" id="UP000266861"/>
    </source>
</evidence>
<evidence type="ECO:0000256" key="1">
    <source>
        <dbReference type="SAM" id="Coils"/>
    </source>
</evidence>
<accession>A0A397J6S3</accession>
<comment type="caution">
    <text evidence="3">The sequence shown here is derived from an EMBL/GenBank/DDBJ whole genome shotgun (WGS) entry which is preliminary data.</text>
</comment>
<evidence type="ECO:0000256" key="2">
    <source>
        <dbReference type="SAM" id="MobiDB-lite"/>
    </source>
</evidence>
<keyword evidence="4" id="KW-1185">Reference proteome</keyword>
<evidence type="ECO:0000313" key="3">
    <source>
        <dbReference type="EMBL" id="RHZ82722.1"/>
    </source>
</evidence>
<sequence length="316" mass="37072">MPKQVQRKNMPSIPYQKRNKIIKKCDPNQTFDVNSGGENNSNNSNNSNDKSYKKLTIPQAKKTGLKDDIRIPETKLKLITLFQENDNYINLTNIPAFYFSRYNRALDFMGKLKYTIVNELPHILTQITVNSIIIVRLAEPFQLPNTNMLPMEFTVTKLNGEDVFDDDNINHDDEKVSEKMIQDNNNKILRWLKEQNRNESDKGSKIDEESKEDHDEITEIFREESNRESGNNEDKNEYKVDKFIEEIEGRKDKENEKCNDIRENMIELERLAEERLTQLRSCNNNGGSREINSNELDFEQIRTARKKLIAELFSKQ</sequence>
<dbReference type="OrthoDB" id="2310995at2759"/>
<proteinExistence type="predicted"/>
<feature type="compositionally biased region" description="Low complexity" evidence="2">
    <location>
        <begin position="34"/>
        <end position="48"/>
    </location>
</feature>
<keyword evidence="1" id="KW-0175">Coiled coil</keyword>
<gene>
    <name evidence="3" type="ORF">Glove_104g25</name>
</gene>
<name>A0A397J6S3_9GLOM</name>